<dbReference type="InterPro" id="IPR018247">
    <property type="entry name" value="EF_Hand_1_Ca_BS"/>
</dbReference>
<dbReference type="SUPFAM" id="SSF47473">
    <property type="entry name" value="EF-hand"/>
    <property type="match status" value="1"/>
</dbReference>
<name>A0AAJ0BND7_9PEZI</name>
<dbReference type="PANTHER" id="PTHR19237">
    <property type="entry name" value="NUCLEOBINDIN"/>
    <property type="match status" value="1"/>
</dbReference>
<gene>
    <name evidence="5" type="ORF">QBC47DRAFT_21272</name>
</gene>
<evidence type="ECO:0000256" key="1">
    <source>
        <dbReference type="ARBA" id="ARBA00022729"/>
    </source>
</evidence>
<dbReference type="PROSITE" id="PS00018">
    <property type="entry name" value="EF_HAND_1"/>
    <property type="match status" value="1"/>
</dbReference>
<evidence type="ECO:0000313" key="6">
    <source>
        <dbReference type="Proteomes" id="UP001239445"/>
    </source>
</evidence>
<keyword evidence="2" id="KW-0106">Calcium</keyword>
<feature type="domain" description="EF-hand" evidence="4">
    <location>
        <begin position="96"/>
        <end position="131"/>
    </location>
</feature>
<dbReference type="InterPro" id="IPR002048">
    <property type="entry name" value="EF_hand_dom"/>
</dbReference>
<protein>
    <recommendedName>
        <fullName evidence="4">EF-hand domain-containing protein</fullName>
    </recommendedName>
</protein>
<feature type="signal peptide" evidence="3">
    <location>
        <begin position="1"/>
        <end position="21"/>
    </location>
</feature>
<dbReference type="InterPro" id="IPR011992">
    <property type="entry name" value="EF-hand-dom_pair"/>
</dbReference>
<dbReference type="PROSITE" id="PS50222">
    <property type="entry name" value="EF_HAND_2"/>
    <property type="match status" value="1"/>
</dbReference>
<dbReference type="AlphaFoldDB" id="A0AAJ0BND7"/>
<keyword evidence="1 3" id="KW-0732">Signal</keyword>
<evidence type="ECO:0000256" key="2">
    <source>
        <dbReference type="ARBA" id="ARBA00022837"/>
    </source>
</evidence>
<keyword evidence="6" id="KW-1185">Reference proteome</keyword>
<comment type="caution">
    <text evidence="5">The sequence shown here is derived from an EMBL/GenBank/DDBJ whole genome shotgun (WGS) entry which is preliminary data.</text>
</comment>
<feature type="chain" id="PRO_5042464152" description="EF-hand domain-containing protein" evidence="3">
    <location>
        <begin position="22"/>
        <end position="209"/>
    </location>
</feature>
<dbReference type="Proteomes" id="UP001239445">
    <property type="component" value="Unassembled WGS sequence"/>
</dbReference>
<dbReference type="InterPro" id="IPR040250">
    <property type="entry name" value="Nucleobindin"/>
</dbReference>
<dbReference type="EMBL" id="MU839827">
    <property type="protein sequence ID" value="KAK1761087.1"/>
    <property type="molecule type" value="Genomic_DNA"/>
</dbReference>
<evidence type="ECO:0000313" key="5">
    <source>
        <dbReference type="EMBL" id="KAK1761087.1"/>
    </source>
</evidence>
<dbReference type="GO" id="GO:0005793">
    <property type="term" value="C:endoplasmic reticulum-Golgi intermediate compartment"/>
    <property type="evidence" value="ECO:0007669"/>
    <property type="project" value="TreeGrafter"/>
</dbReference>
<dbReference type="PANTHER" id="PTHR19237:SF20">
    <property type="entry name" value="NUCLEOBINDIN 1"/>
    <property type="match status" value="1"/>
</dbReference>
<dbReference type="GO" id="GO:0005509">
    <property type="term" value="F:calcium ion binding"/>
    <property type="evidence" value="ECO:0007669"/>
    <property type="project" value="InterPro"/>
</dbReference>
<dbReference type="Pfam" id="PF13499">
    <property type="entry name" value="EF-hand_7"/>
    <property type="match status" value="1"/>
</dbReference>
<proteinExistence type="predicted"/>
<evidence type="ECO:0000259" key="4">
    <source>
        <dbReference type="PROSITE" id="PS50222"/>
    </source>
</evidence>
<accession>A0AAJ0BND7</accession>
<organism evidence="5 6">
    <name type="scientific">Echria macrotheca</name>
    <dbReference type="NCBI Taxonomy" id="438768"/>
    <lineage>
        <taxon>Eukaryota</taxon>
        <taxon>Fungi</taxon>
        <taxon>Dikarya</taxon>
        <taxon>Ascomycota</taxon>
        <taxon>Pezizomycotina</taxon>
        <taxon>Sordariomycetes</taxon>
        <taxon>Sordariomycetidae</taxon>
        <taxon>Sordariales</taxon>
        <taxon>Schizotheciaceae</taxon>
        <taxon>Echria</taxon>
    </lineage>
</organism>
<evidence type="ECO:0000256" key="3">
    <source>
        <dbReference type="SAM" id="SignalP"/>
    </source>
</evidence>
<reference evidence="5" key="1">
    <citation type="submission" date="2023-06" db="EMBL/GenBank/DDBJ databases">
        <title>Genome-scale phylogeny and comparative genomics of the fungal order Sordariales.</title>
        <authorList>
            <consortium name="Lawrence Berkeley National Laboratory"/>
            <person name="Hensen N."/>
            <person name="Bonometti L."/>
            <person name="Westerberg I."/>
            <person name="Brannstrom I.O."/>
            <person name="Guillou S."/>
            <person name="Cros-Aarteil S."/>
            <person name="Calhoun S."/>
            <person name="Haridas S."/>
            <person name="Kuo A."/>
            <person name="Mondo S."/>
            <person name="Pangilinan J."/>
            <person name="Riley R."/>
            <person name="Labutti K."/>
            <person name="Andreopoulos B."/>
            <person name="Lipzen A."/>
            <person name="Chen C."/>
            <person name="Yanf M."/>
            <person name="Daum C."/>
            <person name="Ng V."/>
            <person name="Clum A."/>
            <person name="Steindorff A."/>
            <person name="Ohm R."/>
            <person name="Martin F."/>
            <person name="Silar P."/>
            <person name="Natvig D."/>
            <person name="Lalanne C."/>
            <person name="Gautier V."/>
            <person name="Ament-Velasquez S.L."/>
            <person name="Kruys A."/>
            <person name="Hutchinson M.I."/>
            <person name="Powell A.J."/>
            <person name="Barry K."/>
            <person name="Miller A.N."/>
            <person name="Grigoriev I.V."/>
            <person name="Debuchy R."/>
            <person name="Gladieux P."/>
            <person name="Thoren M.H."/>
            <person name="Johannesson H."/>
        </authorList>
    </citation>
    <scope>NUCLEOTIDE SEQUENCE</scope>
    <source>
        <strain evidence="5">PSN4</strain>
    </source>
</reference>
<dbReference type="Gene3D" id="1.10.238.10">
    <property type="entry name" value="EF-hand"/>
    <property type="match status" value="1"/>
</dbReference>
<sequence length="209" mass="24173">MRLGRITAALASLSIGDVVLAHGDHGSSGHTQRPMVGDDASWMDRHMAEEHHATGFDAASFFSLHDFDGDGRWEPQEMLRTYGLMDDSNKQVSQLRRDEIVRELLGLLDTDHNGVVERDEFVHFVDVKKQTLPDLGTGPGHHGDDEYEYEIHHWEKYHDENTKLEDLTHPEDIEHFKKHEQMEQEAERLEQLNKQTIVEENIPAKFRRD</sequence>